<organism evidence="1 2">
    <name type="scientific">Pristionchus mayeri</name>
    <dbReference type="NCBI Taxonomy" id="1317129"/>
    <lineage>
        <taxon>Eukaryota</taxon>
        <taxon>Metazoa</taxon>
        <taxon>Ecdysozoa</taxon>
        <taxon>Nematoda</taxon>
        <taxon>Chromadorea</taxon>
        <taxon>Rhabditida</taxon>
        <taxon>Rhabditina</taxon>
        <taxon>Diplogasteromorpha</taxon>
        <taxon>Diplogasteroidea</taxon>
        <taxon>Neodiplogasteridae</taxon>
        <taxon>Pristionchus</taxon>
    </lineage>
</organism>
<evidence type="ECO:0000313" key="1">
    <source>
        <dbReference type="EMBL" id="GMR34548.1"/>
    </source>
</evidence>
<reference evidence="2" key="1">
    <citation type="submission" date="2022-10" db="EMBL/GenBank/DDBJ databases">
        <title>Genome assembly of Pristionchus species.</title>
        <authorList>
            <person name="Yoshida K."/>
            <person name="Sommer R.J."/>
        </authorList>
    </citation>
    <scope>NUCLEOTIDE SEQUENCE [LARGE SCALE GENOMIC DNA]</scope>
    <source>
        <strain evidence="2">RS5460</strain>
    </source>
</reference>
<keyword evidence="2" id="KW-1185">Reference proteome</keyword>
<gene>
    <name evidence="1" type="ORF">PMAYCL1PPCAC_04743</name>
</gene>
<dbReference type="AlphaFoldDB" id="A0AAN5C2I5"/>
<sequence>RDGLGMDTVYDNEHVVRHEPPRCMYVSSSMYRFNGQANDRAKGCLEKPSDLHSAGMDDGAGGYVHYGKFMSRRSFRCKHFDILQRNKDPLRIAAYRIPRSDTEYGGDQPYKKGEVPHKDWRRNYFKWRHYDHRGNIQWPHVSQIHWHREHPNNPQSDFQEESITMAVQNGEKIDLPPEVRAPAICSIWYFQQCENLNNPYKNDHEDLECKSEPTYQEDPSFPDRLSGFFTCDCPNPRGSVTRGPAFEAPFINHADPVTKIRTCTWRDPTKCAYLDFVDKDTGNWDSTATQYLENNNRRSIVQGKAGGDMLQQAVVHQGCRFTAYTYGGNLETDNDLVHRVSYGTYEIASEYNHKCHGEWSICGAISAQCWCP</sequence>
<comment type="caution">
    <text evidence="1">The sequence shown here is derived from an EMBL/GenBank/DDBJ whole genome shotgun (WGS) entry which is preliminary data.</text>
</comment>
<dbReference type="EMBL" id="BTRK01000002">
    <property type="protein sequence ID" value="GMR34548.1"/>
    <property type="molecule type" value="Genomic_DNA"/>
</dbReference>
<proteinExistence type="predicted"/>
<evidence type="ECO:0000313" key="2">
    <source>
        <dbReference type="Proteomes" id="UP001328107"/>
    </source>
</evidence>
<feature type="non-terminal residue" evidence="1">
    <location>
        <position position="1"/>
    </location>
</feature>
<name>A0AAN5C2I5_9BILA</name>
<dbReference type="Proteomes" id="UP001328107">
    <property type="component" value="Unassembled WGS sequence"/>
</dbReference>
<accession>A0AAN5C2I5</accession>
<feature type="non-terminal residue" evidence="1">
    <location>
        <position position="372"/>
    </location>
</feature>
<protein>
    <submittedName>
        <fullName evidence="1">Uncharacterized protein</fullName>
    </submittedName>
</protein>